<comment type="caution">
    <text evidence="1">The sequence shown here is derived from an EMBL/GenBank/DDBJ whole genome shotgun (WGS) entry which is preliminary data.</text>
</comment>
<dbReference type="OrthoDB" id="9810174at2"/>
<accession>A0A090V1D8</accession>
<dbReference type="eggNOG" id="COG4675">
    <property type="taxonomic scope" value="Bacteria"/>
</dbReference>
<evidence type="ECO:0000313" key="2">
    <source>
        <dbReference type="Proteomes" id="UP000029462"/>
    </source>
</evidence>
<keyword evidence="2" id="KW-1185">Reference proteome</keyword>
<evidence type="ECO:0008006" key="3">
    <source>
        <dbReference type="Google" id="ProtNLM"/>
    </source>
</evidence>
<protein>
    <recommendedName>
        <fullName evidence="3">Phage tail protein</fullName>
    </recommendedName>
</protein>
<dbReference type="Proteomes" id="UP000029462">
    <property type="component" value="Unassembled WGS sequence"/>
</dbReference>
<gene>
    <name evidence="1" type="ORF">EV102420_05_00030</name>
</gene>
<dbReference type="AlphaFoldDB" id="A0A090V1D8"/>
<dbReference type="STRING" id="1115515.EV102420_05_00030"/>
<sequence length="282" mass="29435">MAINDFKPFATGENANVTNQADWEALPALGSGFQSGTASSAQVNKALRQATAMGSTMGQFIANAGSDALDNGDIATLVAQFTQALTTSLGLGTAAYLETVTSATDFSANRVVTTGWMGLGGGLSIGSDSEAISGQQLFDLLRTNYPGSCFIRCNYQSSDSSFATDSPGVWFVGGDTCTYIQSDYRNGVVRVLSGNMLGTLFENTLYGTANPPPCVQNIQLGAMSEMDSPDDGSSRQFFPPTGCVLTGLWIDESPSGAADNTVAIYAKPIQQLLNGTWVTISG</sequence>
<name>A0A090V1D8_PSEVU</name>
<dbReference type="RefSeq" id="WP_052512316.1">
    <property type="nucleotide sequence ID" value="NZ_BBMZ01000005.1"/>
</dbReference>
<evidence type="ECO:0000313" key="1">
    <source>
        <dbReference type="EMBL" id="GAL57069.1"/>
    </source>
</evidence>
<proteinExistence type="predicted"/>
<organism evidence="1 2">
    <name type="scientific">Pseudescherichia vulneris NBRC 102420</name>
    <dbReference type="NCBI Taxonomy" id="1115515"/>
    <lineage>
        <taxon>Bacteria</taxon>
        <taxon>Pseudomonadati</taxon>
        <taxon>Pseudomonadota</taxon>
        <taxon>Gammaproteobacteria</taxon>
        <taxon>Enterobacterales</taxon>
        <taxon>Enterobacteriaceae</taxon>
        <taxon>Pseudescherichia</taxon>
    </lineage>
</organism>
<dbReference type="EMBL" id="BBMZ01000005">
    <property type="protein sequence ID" value="GAL57069.1"/>
    <property type="molecule type" value="Genomic_DNA"/>
</dbReference>
<reference evidence="1 2" key="1">
    <citation type="submission" date="2014-09" db="EMBL/GenBank/DDBJ databases">
        <title>Whole genome shotgun sequence of Escherichia vulneris NBRC 102420.</title>
        <authorList>
            <person name="Yoshida Y."/>
            <person name="Hosoyama A."/>
            <person name="Tsuchikane K."/>
            <person name="Ohji S."/>
            <person name="Ichikawa N."/>
            <person name="Kimura A."/>
            <person name="Yamazoe A."/>
            <person name="Ezaki T."/>
            <person name="Fujita N."/>
        </authorList>
    </citation>
    <scope>NUCLEOTIDE SEQUENCE [LARGE SCALE GENOMIC DNA]</scope>
    <source>
        <strain evidence="1 2">NBRC 102420</strain>
    </source>
</reference>